<accession>A0A2W1KCL5</accession>
<gene>
    <name evidence="1" type="ORF">DN052_14375</name>
</gene>
<protein>
    <submittedName>
        <fullName evidence="1">Uncharacterized protein</fullName>
    </submittedName>
</protein>
<evidence type="ECO:0000313" key="1">
    <source>
        <dbReference type="EMBL" id="PZD80092.1"/>
    </source>
</evidence>
<proteinExistence type="predicted"/>
<name>A0A2W1KCL5_ACIFR</name>
<reference evidence="1 2" key="1">
    <citation type="submission" date="2018-06" db="EMBL/GenBank/DDBJ databases">
        <title>Draft sequence of Acidithiobacillus ferrooxidans CCM 4253.</title>
        <authorList>
            <person name="Moya-Beltran A."/>
            <person name="Castro M."/>
            <person name="Covarrubias P.C."/>
            <person name="Issotta F."/>
            <person name="Janiczek O."/>
            <person name="Mandl M."/>
            <person name="Kucera J."/>
            <person name="Quatrini R."/>
        </authorList>
    </citation>
    <scope>NUCLEOTIDE SEQUENCE [LARGE SCALE GENOMIC DNA]</scope>
    <source>
        <strain evidence="1 2">CCM 4253</strain>
    </source>
</reference>
<dbReference type="EMBL" id="QKQP01000011">
    <property type="protein sequence ID" value="PZD80092.1"/>
    <property type="molecule type" value="Genomic_DNA"/>
</dbReference>
<sequence length="85" mass="9101">MVVDGGAQAVLSETALFRVEISGVNVTDALAMLWRHDGAAPGSTVLYFLREGAAQDFADGLPRREYGPEVTVALRPVCVADLLQR</sequence>
<dbReference type="Proteomes" id="UP000248886">
    <property type="component" value="Unassembled WGS sequence"/>
</dbReference>
<organism evidence="1 2">
    <name type="scientific">Acidithiobacillus ferrooxidans</name>
    <name type="common">Thiobacillus ferrooxidans</name>
    <dbReference type="NCBI Taxonomy" id="920"/>
    <lineage>
        <taxon>Bacteria</taxon>
        <taxon>Pseudomonadati</taxon>
        <taxon>Pseudomonadota</taxon>
        <taxon>Acidithiobacillia</taxon>
        <taxon>Acidithiobacillales</taxon>
        <taxon>Acidithiobacillaceae</taxon>
        <taxon>Acidithiobacillus</taxon>
    </lineage>
</organism>
<dbReference type="GeneID" id="65282313"/>
<dbReference type="AlphaFoldDB" id="A0A2W1KCL5"/>
<dbReference type="RefSeq" id="WP_009565776.1">
    <property type="nucleotide sequence ID" value="NZ_AP025160.1"/>
</dbReference>
<evidence type="ECO:0000313" key="2">
    <source>
        <dbReference type="Proteomes" id="UP000248886"/>
    </source>
</evidence>
<comment type="caution">
    <text evidence="1">The sequence shown here is derived from an EMBL/GenBank/DDBJ whole genome shotgun (WGS) entry which is preliminary data.</text>
</comment>